<keyword evidence="2" id="KW-1185">Reference proteome</keyword>
<gene>
    <name evidence="1" type="ORF">HS1genome_0544</name>
</gene>
<evidence type="ECO:0000313" key="1">
    <source>
        <dbReference type="EMBL" id="BBD72155.1"/>
    </source>
</evidence>
<dbReference type="EMBL" id="AP018553">
    <property type="protein sequence ID" value="BBD72155.1"/>
    <property type="molecule type" value="Genomic_DNA"/>
</dbReference>
<dbReference type="Gene3D" id="3.30.390.50">
    <property type="entry name" value="CO dehydrogenase flavoprotein, C-terminal domain"/>
    <property type="match status" value="1"/>
</dbReference>
<accession>A0A348B1V3</accession>
<organism evidence="1 2">
    <name type="scientific">Sulfodiicoccus acidiphilus</name>
    <dbReference type="NCBI Taxonomy" id="1670455"/>
    <lineage>
        <taxon>Archaea</taxon>
        <taxon>Thermoproteota</taxon>
        <taxon>Thermoprotei</taxon>
        <taxon>Sulfolobales</taxon>
        <taxon>Sulfolobaceae</taxon>
        <taxon>Sulfodiicoccus</taxon>
    </lineage>
</organism>
<evidence type="ECO:0008006" key="3">
    <source>
        <dbReference type="Google" id="ProtNLM"/>
    </source>
</evidence>
<dbReference type="Proteomes" id="UP000276741">
    <property type="component" value="Chromosome"/>
</dbReference>
<proteinExistence type="predicted"/>
<name>A0A348B1V3_9CREN</name>
<dbReference type="InterPro" id="IPR036683">
    <property type="entry name" value="CO_DH_flav_C_dom_sf"/>
</dbReference>
<reference evidence="2" key="1">
    <citation type="submission" date="2018-04" db="EMBL/GenBank/DDBJ databases">
        <title>Complete genome sequence of Sulfodiicoccus acidiphilus strain HS-1.</title>
        <authorList>
            <person name="Sakai H.D."/>
            <person name="Kurosawa N."/>
        </authorList>
    </citation>
    <scope>NUCLEOTIDE SEQUENCE [LARGE SCALE GENOMIC DNA]</scope>
    <source>
        <strain evidence="2">HS-1</strain>
    </source>
</reference>
<dbReference type="KEGG" id="sacd:HS1genome_0544"/>
<evidence type="ECO:0000313" key="2">
    <source>
        <dbReference type="Proteomes" id="UP000276741"/>
    </source>
</evidence>
<dbReference type="AlphaFoldDB" id="A0A348B1V3"/>
<dbReference type="SUPFAM" id="SSF55447">
    <property type="entry name" value="CO dehydrogenase flavoprotein C-terminal domain-like"/>
    <property type="match status" value="1"/>
</dbReference>
<sequence length="64" mass="6981">MDGVEEALIGKGKEAIPSALSSVEYSGKPISDVRASSGYREYLSKIYLRRALEEAYARAKGVRS</sequence>
<protein>
    <recommendedName>
        <fullName evidence="3">CO dehydrogenase flavoprotein C-terminal domain-containing protein</fullName>
    </recommendedName>
</protein>